<feature type="domain" description="DUF2344" evidence="1">
    <location>
        <begin position="2"/>
        <end position="187"/>
    </location>
</feature>
<dbReference type="InterPro" id="IPR018768">
    <property type="entry name" value="DUF2344"/>
</dbReference>
<comment type="caution">
    <text evidence="2">The sequence shown here is derived from an EMBL/GenBank/DDBJ whole genome shotgun (WGS) entry which is preliminary data.</text>
</comment>
<dbReference type="NCBIfam" id="TIGR03936">
    <property type="entry name" value="sam_1_link_chp"/>
    <property type="match status" value="1"/>
</dbReference>
<reference evidence="2" key="2">
    <citation type="journal article" date="2021" name="PeerJ">
        <title>Extensive microbial diversity within the chicken gut microbiome revealed by metagenomics and culture.</title>
        <authorList>
            <person name="Gilroy R."/>
            <person name="Ravi A."/>
            <person name="Getino M."/>
            <person name="Pursley I."/>
            <person name="Horton D.L."/>
            <person name="Alikhan N.F."/>
            <person name="Baker D."/>
            <person name="Gharbi K."/>
            <person name="Hall N."/>
            <person name="Watson M."/>
            <person name="Adriaenssens E.M."/>
            <person name="Foster-Nyarko E."/>
            <person name="Jarju S."/>
            <person name="Secka A."/>
            <person name="Antonio M."/>
            <person name="Oren A."/>
            <person name="Chaudhuri R.R."/>
            <person name="La Ragione R."/>
            <person name="Hildebrand F."/>
            <person name="Pallen M.J."/>
        </authorList>
    </citation>
    <scope>NUCLEOTIDE SEQUENCE</scope>
    <source>
        <strain evidence="2">ChiSxjej2B14-6234</strain>
    </source>
</reference>
<dbReference type="Pfam" id="PF10105">
    <property type="entry name" value="DUF2344"/>
    <property type="match status" value="1"/>
</dbReference>
<reference evidence="2" key="1">
    <citation type="submission" date="2020-10" db="EMBL/GenBank/DDBJ databases">
        <authorList>
            <person name="Gilroy R."/>
        </authorList>
    </citation>
    <scope>NUCLEOTIDE SEQUENCE</scope>
    <source>
        <strain evidence="2">ChiSxjej2B14-6234</strain>
    </source>
</reference>
<gene>
    <name evidence="2" type="ORF">IAB73_05415</name>
</gene>
<accession>A0A9D1CQF8</accession>
<sequence>MRMFLQFQKAQSVRHLGLLDLQRTMQRALRRSGLPIAYSKGFSPHVVMSFASALSVGISGDHEILDVLLTRDVPADECLERMNRVLPPALRASRVVPADDRHPALMGMLKQASYDIRLEGEGAPRIADSLEAFLQQTSVMAIRRTKSGEKLVDIRPMIHELRVVQRTQNEALLKARVSFEEAATLKPDVLVGALERFADAQADAVRVHRTGLYGVRDGQAVPLIDL</sequence>
<proteinExistence type="predicted"/>
<name>A0A9D1CQF8_9FIRM</name>
<dbReference type="Proteomes" id="UP000886887">
    <property type="component" value="Unassembled WGS sequence"/>
</dbReference>
<evidence type="ECO:0000259" key="1">
    <source>
        <dbReference type="Pfam" id="PF10105"/>
    </source>
</evidence>
<evidence type="ECO:0000313" key="2">
    <source>
        <dbReference type="EMBL" id="HIQ71630.1"/>
    </source>
</evidence>
<dbReference type="AlphaFoldDB" id="A0A9D1CQF8"/>
<protein>
    <submittedName>
        <fullName evidence="2">DUF2344 domain-containing protein</fullName>
    </submittedName>
</protein>
<organism evidence="2 3">
    <name type="scientific">Candidatus Onthenecus intestinigallinarum</name>
    <dbReference type="NCBI Taxonomy" id="2840875"/>
    <lineage>
        <taxon>Bacteria</taxon>
        <taxon>Bacillati</taxon>
        <taxon>Bacillota</taxon>
        <taxon>Clostridia</taxon>
        <taxon>Eubacteriales</taxon>
        <taxon>Candidatus Onthenecus</taxon>
    </lineage>
</organism>
<dbReference type="EMBL" id="DVFJ01000015">
    <property type="protein sequence ID" value="HIQ71630.1"/>
    <property type="molecule type" value="Genomic_DNA"/>
</dbReference>
<evidence type="ECO:0000313" key="3">
    <source>
        <dbReference type="Proteomes" id="UP000886887"/>
    </source>
</evidence>